<accession>A0A1E3HQK8</accession>
<evidence type="ECO:0000256" key="1">
    <source>
        <dbReference type="SAM" id="MobiDB-lite"/>
    </source>
</evidence>
<gene>
    <name evidence="3" type="ORF">L202_04240</name>
</gene>
<keyword evidence="2" id="KW-1133">Transmembrane helix</keyword>
<dbReference type="RefSeq" id="XP_018993696.1">
    <property type="nucleotide sequence ID" value="XM_019138259.1"/>
</dbReference>
<feature type="region of interest" description="Disordered" evidence="1">
    <location>
        <begin position="53"/>
        <end position="94"/>
    </location>
</feature>
<evidence type="ECO:0000313" key="3">
    <source>
        <dbReference type="EMBL" id="ODN78650.1"/>
    </source>
</evidence>
<sequence length="157" mass="17510">MLYALAFLVMLLIIIIFWIIRLVILYSKRRKSNQAVEPAAQFRHVANHLFTSRHDTQPSLDDDVEQGFNHGAERGRSRRARDEAPVARLTSESQASLPAYGAASLPVPPEQVYSSGQVRIIPDRTTILLTGSLPGTTEAPPPEYTKDETPSTPRRCD</sequence>
<dbReference type="EMBL" id="AWGJ01000006">
    <property type="protein sequence ID" value="ODN78650.1"/>
    <property type="molecule type" value="Genomic_DNA"/>
</dbReference>
<dbReference type="AlphaFoldDB" id="A0A1E3HQK8"/>
<protein>
    <submittedName>
        <fullName evidence="3">Uncharacterized protein</fullName>
    </submittedName>
</protein>
<keyword evidence="4" id="KW-1185">Reference proteome</keyword>
<evidence type="ECO:0000313" key="4">
    <source>
        <dbReference type="Proteomes" id="UP000094065"/>
    </source>
</evidence>
<organism evidence="3 4">
    <name type="scientific">Cryptococcus amylolentus CBS 6039</name>
    <dbReference type="NCBI Taxonomy" id="1295533"/>
    <lineage>
        <taxon>Eukaryota</taxon>
        <taxon>Fungi</taxon>
        <taxon>Dikarya</taxon>
        <taxon>Basidiomycota</taxon>
        <taxon>Agaricomycotina</taxon>
        <taxon>Tremellomycetes</taxon>
        <taxon>Tremellales</taxon>
        <taxon>Cryptococcaceae</taxon>
        <taxon>Cryptococcus</taxon>
    </lineage>
</organism>
<feature type="compositionally biased region" description="Basic and acidic residues" evidence="1">
    <location>
        <begin position="71"/>
        <end position="85"/>
    </location>
</feature>
<dbReference type="OrthoDB" id="2563118at2759"/>
<reference evidence="3 4" key="1">
    <citation type="submission" date="2016-06" db="EMBL/GenBank/DDBJ databases">
        <title>Evolution of pathogenesis and genome organization in the Tremellales.</title>
        <authorList>
            <person name="Cuomo C."/>
            <person name="Litvintseva A."/>
            <person name="Heitman J."/>
            <person name="Chen Y."/>
            <person name="Sun S."/>
            <person name="Springer D."/>
            <person name="Dromer F."/>
            <person name="Young S."/>
            <person name="Zeng Q."/>
            <person name="Chapman S."/>
            <person name="Gujja S."/>
            <person name="Saif S."/>
            <person name="Birren B."/>
        </authorList>
    </citation>
    <scope>NUCLEOTIDE SEQUENCE [LARGE SCALE GENOMIC DNA]</scope>
    <source>
        <strain evidence="3 4">CBS 6039</strain>
    </source>
</reference>
<comment type="caution">
    <text evidence="3">The sequence shown here is derived from an EMBL/GenBank/DDBJ whole genome shotgun (WGS) entry which is preliminary data.</text>
</comment>
<dbReference type="GeneID" id="30155549"/>
<name>A0A1E3HQK8_9TREE</name>
<feature type="compositionally biased region" description="Basic and acidic residues" evidence="1">
    <location>
        <begin position="144"/>
        <end position="157"/>
    </location>
</feature>
<feature type="region of interest" description="Disordered" evidence="1">
    <location>
        <begin position="130"/>
        <end position="157"/>
    </location>
</feature>
<keyword evidence="2" id="KW-0472">Membrane</keyword>
<feature type="transmembrane region" description="Helical" evidence="2">
    <location>
        <begin position="6"/>
        <end position="24"/>
    </location>
</feature>
<keyword evidence="2" id="KW-0812">Transmembrane</keyword>
<dbReference type="Proteomes" id="UP000094065">
    <property type="component" value="Unassembled WGS sequence"/>
</dbReference>
<evidence type="ECO:0000256" key="2">
    <source>
        <dbReference type="SAM" id="Phobius"/>
    </source>
</evidence>
<proteinExistence type="predicted"/>